<organism evidence="4 5">
    <name type="scientific">Fukomys damarensis</name>
    <name type="common">Damaraland mole rat</name>
    <name type="synonym">Cryptomys damarensis</name>
    <dbReference type="NCBI Taxonomy" id="885580"/>
    <lineage>
        <taxon>Eukaryota</taxon>
        <taxon>Metazoa</taxon>
        <taxon>Chordata</taxon>
        <taxon>Craniata</taxon>
        <taxon>Vertebrata</taxon>
        <taxon>Euteleostomi</taxon>
        <taxon>Mammalia</taxon>
        <taxon>Eutheria</taxon>
        <taxon>Euarchontoglires</taxon>
        <taxon>Glires</taxon>
        <taxon>Rodentia</taxon>
        <taxon>Hystricomorpha</taxon>
        <taxon>Bathyergidae</taxon>
        <taxon>Fukomys</taxon>
    </lineage>
</organism>
<proteinExistence type="predicted"/>
<evidence type="ECO:0000313" key="4">
    <source>
        <dbReference type="EMBL" id="KFO25413.1"/>
    </source>
</evidence>
<sequence>MGGLSLSLGSRFSFRVIEALIFAYVVSISLAASRGRFPRLENVGAFKAVSIMPTQAVCGLPGPSMFCDGSTAAERLQFCTQRLCVQDCPHRASSPPYTALFSAGPSSCIAVDKSDLRPHSPGNSTSFIFGKHEDCFPSLPSPRLGEAFTLAVWLKLEQEGEMCVIEKTVDGQSVFKLTTSEKETMFYYRTVNGLQPPIKVMTLGRILVKKWIHLSVQTHLSRPSWHFPKQSLRFSFTRVFMRSDKKCGECHCCVPANGKAAPKNVALRPLVHLTHGSGAVCPLALLQSPNDRHMETF</sequence>
<keyword evidence="1" id="KW-0732">Signal</keyword>
<feature type="domain" description="LamG-like jellyroll fold" evidence="3">
    <location>
        <begin position="146"/>
        <end position="288"/>
    </location>
</feature>
<dbReference type="InterPro" id="IPR006558">
    <property type="entry name" value="LamG-like"/>
</dbReference>
<protein>
    <submittedName>
        <fullName evidence="4">Usherin</fullName>
    </submittedName>
</protein>
<keyword evidence="5" id="KW-1185">Reference proteome</keyword>
<reference evidence="4 5" key="1">
    <citation type="submission" date="2013-11" db="EMBL/GenBank/DDBJ databases">
        <title>The Damaraland mole rat (Fukomys damarensis) genome and evolution of African mole rats.</title>
        <authorList>
            <person name="Gladyshev V.N."/>
            <person name="Fang X."/>
        </authorList>
    </citation>
    <scope>NUCLEOTIDE SEQUENCE [LARGE SCALE GENOMIC DNA]</scope>
    <source>
        <tissue evidence="4">Liver</tissue>
    </source>
</reference>
<gene>
    <name evidence="4" type="ORF">H920_13174</name>
</gene>
<keyword evidence="2" id="KW-1015">Disulfide bond</keyword>
<evidence type="ECO:0000256" key="1">
    <source>
        <dbReference type="ARBA" id="ARBA00022729"/>
    </source>
</evidence>
<accession>A0A091D4H8</accession>
<dbReference type="EMBL" id="KN123358">
    <property type="protein sequence ID" value="KFO25413.1"/>
    <property type="molecule type" value="Genomic_DNA"/>
</dbReference>
<dbReference type="SMART" id="SM00560">
    <property type="entry name" value="LamGL"/>
    <property type="match status" value="1"/>
</dbReference>
<name>A0A091D4H8_FUKDA</name>
<dbReference type="AlphaFoldDB" id="A0A091D4H8"/>
<dbReference type="Proteomes" id="UP000028990">
    <property type="component" value="Unassembled WGS sequence"/>
</dbReference>
<evidence type="ECO:0000256" key="2">
    <source>
        <dbReference type="ARBA" id="ARBA00023157"/>
    </source>
</evidence>
<evidence type="ECO:0000259" key="3">
    <source>
        <dbReference type="SMART" id="SM00560"/>
    </source>
</evidence>
<evidence type="ECO:0000313" key="5">
    <source>
        <dbReference type="Proteomes" id="UP000028990"/>
    </source>
</evidence>